<proteinExistence type="predicted"/>
<dbReference type="RefSeq" id="WP_010700850.1">
    <property type="nucleotide sequence ID" value="NZ_CM001844.1"/>
</dbReference>
<name>N6UP87_9HYPH</name>
<gene>
    <name evidence="1" type="ORF">BBbe_02840</name>
</gene>
<dbReference type="PATRIC" id="fig|1094491.5.peg.313"/>
<dbReference type="HOGENOM" id="CLU_127060_0_0_5"/>
<comment type="caution">
    <text evidence="1">The sequence shown here is derived from an EMBL/GenBank/DDBJ whole genome shotgun (WGS) entry which is preliminary data.</text>
</comment>
<sequence>MVINRKSIIAGLLFVLVFLGKAVSFSEEQDSVYTVHPPQLSVPGGKPGETRRIIMQFDYWTLICDENKTMKQGICNVTQTIHDDKEGNKVFSWSLVSTKNGQPVMLLRTLPNANINVPIEVFMEDAKKPLLINYKQCNQEICLAQYPVGPVLMKQISKNSNVRISYQLKEGKTLSFVAPFKGLNEALFSLQ</sequence>
<dbReference type="eggNOG" id="COG5342">
    <property type="taxonomic scope" value="Bacteria"/>
</dbReference>
<dbReference type="Gene3D" id="2.60.40.1880">
    <property type="entry name" value="Invasion associated locus B (IalB) protein"/>
    <property type="match status" value="1"/>
</dbReference>
<dbReference type="Pfam" id="PF06776">
    <property type="entry name" value="IalB"/>
    <property type="match status" value="1"/>
</dbReference>
<dbReference type="Proteomes" id="UP000014038">
    <property type="component" value="Chromosome"/>
</dbReference>
<accession>N6UP87</accession>
<protein>
    <submittedName>
        <fullName evidence="1">Invasion associated locus B family protein</fullName>
    </submittedName>
</protein>
<dbReference type="EMBL" id="AGWA01000006">
    <property type="protein sequence ID" value="ENN91983.1"/>
    <property type="molecule type" value="Genomic_DNA"/>
</dbReference>
<dbReference type="OrthoDB" id="7375326at2"/>
<dbReference type="InterPro" id="IPR038696">
    <property type="entry name" value="IalB_sf"/>
</dbReference>
<dbReference type="InterPro" id="IPR010642">
    <property type="entry name" value="Invasion_prot_B"/>
</dbReference>
<evidence type="ECO:0000313" key="2">
    <source>
        <dbReference type="Proteomes" id="UP000014038"/>
    </source>
</evidence>
<evidence type="ECO:0000313" key="1">
    <source>
        <dbReference type="EMBL" id="ENN91983.1"/>
    </source>
</evidence>
<keyword evidence="2" id="KW-1185">Reference proteome</keyword>
<dbReference type="AlphaFoldDB" id="N6UP87"/>
<organism evidence="1 2">
    <name type="scientific">Bartonella bovis 91-4</name>
    <dbReference type="NCBI Taxonomy" id="1094491"/>
    <lineage>
        <taxon>Bacteria</taxon>
        <taxon>Pseudomonadati</taxon>
        <taxon>Pseudomonadota</taxon>
        <taxon>Alphaproteobacteria</taxon>
        <taxon>Hyphomicrobiales</taxon>
        <taxon>Bartonellaceae</taxon>
        <taxon>Bartonella</taxon>
    </lineage>
</organism>
<reference evidence="1 2" key="1">
    <citation type="journal article" date="2013" name="PLoS Genet.">
        <title>A gene transfer agent and a dynamic repertoire of secretion systems hold the keys to the explosive radiation of the emerging pathogen Bartonella.</title>
        <authorList>
            <person name="Guy L."/>
            <person name="Nystedt B."/>
            <person name="Toft C."/>
            <person name="Zaremba-Niedzwiedzka K."/>
            <person name="Berglund E.C."/>
            <person name="Granberg F."/>
            <person name="Naslund K."/>
            <person name="Eriksson A.S."/>
            <person name="Andersson S.G."/>
        </authorList>
    </citation>
    <scope>NUCLEOTIDE SEQUENCE [LARGE SCALE GENOMIC DNA]</scope>
    <source>
        <strain evidence="1 2">91-4</strain>
    </source>
</reference>